<dbReference type="SUPFAM" id="SSF53448">
    <property type="entry name" value="Nucleotide-diphospho-sugar transferases"/>
    <property type="match status" value="1"/>
</dbReference>
<feature type="domain" description="Glycosyltransferase 2-like" evidence="1">
    <location>
        <begin position="11"/>
        <end position="130"/>
    </location>
</feature>
<protein>
    <submittedName>
        <fullName evidence="2">Glycosyltransferase</fullName>
    </submittedName>
</protein>
<dbReference type="AlphaFoldDB" id="A0A5C7SWR4"/>
<dbReference type="Proteomes" id="UP000321192">
    <property type="component" value="Unassembled WGS sequence"/>
</dbReference>
<evidence type="ECO:0000313" key="2">
    <source>
        <dbReference type="EMBL" id="TXH88139.1"/>
    </source>
</evidence>
<name>A0A5C7SWR4_THASP</name>
<dbReference type="InterPro" id="IPR029044">
    <property type="entry name" value="Nucleotide-diphossugar_trans"/>
</dbReference>
<evidence type="ECO:0000313" key="3">
    <source>
        <dbReference type="Proteomes" id="UP000321192"/>
    </source>
</evidence>
<dbReference type="PANTHER" id="PTHR43685:SF2">
    <property type="entry name" value="GLYCOSYLTRANSFERASE 2-LIKE DOMAIN-CONTAINING PROTEIN"/>
    <property type="match status" value="1"/>
</dbReference>
<gene>
    <name evidence="2" type="ORF">E6Q80_05460</name>
</gene>
<sequence>MSTSTRSPSVTVVLPTHDRPRLLAEAIASVRAQTWENWDLIVVDDASDPPASIPDDPRCALIRNVRSRGGAEAKNAGAFQARGDVLAFLDDDDLYAPSYLQRAVAALAEDPELDVVFMGVSWFGERSEAGQRAYEQAMGALLSTLHPFSSPRGGVLAFEPAELFRGLLRTVPMAFQRPVVRRSSFERIGPYQADILLWDCDWAIRAALQARCALVTDGLYMQRASGQGFSSKSDRQREHLRSNALMKQRLLEGKLEAEGRAAVRDALVELWFGAAWSSSKGGDQARALEYLWNSARIRLELGQLRLLARILARAIGLVRG</sequence>
<accession>A0A5C7SWR4</accession>
<organism evidence="2 3">
    <name type="scientific">Thauera aminoaromatica</name>
    <dbReference type="NCBI Taxonomy" id="164330"/>
    <lineage>
        <taxon>Bacteria</taxon>
        <taxon>Pseudomonadati</taxon>
        <taxon>Pseudomonadota</taxon>
        <taxon>Betaproteobacteria</taxon>
        <taxon>Rhodocyclales</taxon>
        <taxon>Zoogloeaceae</taxon>
        <taxon>Thauera</taxon>
    </lineage>
</organism>
<evidence type="ECO:0000259" key="1">
    <source>
        <dbReference type="Pfam" id="PF00535"/>
    </source>
</evidence>
<proteinExistence type="predicted"/>
<keyword evidence="2" id="KW-0808">Transferase</keyword>
<dbReference type="EMBL" id="SSFD01000072">
    <property type="protein sequence ID" value="TXH88139.1"/>
    <property type="molecule type" value="Genomic_DNA"/>
</dbReference>
<comment type="caution">
    <text evidence="2">The sequence shown here is derived from an EMBL/GenBank/DDBJ whole genome shotgun (WGS) entry which is preliminary data.</text>
</comment>
<dbReference type="CDD" id="cd00761">
    <property type="entry name" value="Glyco_tranf_GTA_type"/>
    <property type="match status" value="1"/>
</dbReference>
<dbReference type="InterPro" id="IPR050834">
    <property type="entry name" value="Glycosyltransf_2"/>
</dbReference>
<dbReference type="RefSeq" id="WP_276657413.1">
    <property type="nucleotide sequence ID" value="NZ_SSFD01000072.1"/>
</dbReference>
<dbReference type="GO" id="GO:0016740">
    <property type="term" value="F:transferase activity"/>
    <property type="evidence" value="ECO:0007669"/>
    <property type="project" value="UniProtKB-KW"/>
</dbReference>
<dbReference type="Gene3D" id="3.90.550.10">
    <property type="entry name" value="Spore Coat Polysaccharide Biosynthesis Protein SpsA, Chain A"/>
    <property type="match status" value="1"/>
</dbReference>
<dbReference type="InterPro" id="IPR001173">
    <property type="entry name" value="Glyco_trans_2-like"/>
</dbReference>
<dbReference type="PANTHER" id="PTHR43685">
    <property type="entry name" value="GLYCOSYLTRANSFERASE"/>
    <property type="match status" value="1"/>
</dbReference>
<reference evidence="2 3" key="1">
    <citation type="submission" date="2018-09" db="EMBL/GenBank/DDBJ databases">
        <title>Metagenome Assembled Genomes from an Advanced Water Purification Facility.</title>
        <authorList>
            <person name="Stamps B.W."/>
            <person name="Spear J.R."/>
        </authorList>
    </citation>
    <scope>NUCLEOTIDE SEQUENCE [LARGE SCALE GENOMIC DNA]</scope>
    <source>
        <strain evidence="2">Bin_27_1</strain>
    </source>
</reference>
<dbReference type="Pfam" id="PF00535">
    <property type="entry name" value="Glycos_transf_2"/>
    <property type="match status" value="1"/>
</dbReference>